<dbReference type="PROSITE" id="PS50893">
    <property type="entry name" value="ABC_TRANSPORTER_2"/>
    <property type="match status" value="1"/>
</dbReference>
<dbReference type="Gene3D" id="3.40.50.300">
    <property type="entry name" value="P-loop containing nucleotide triphosphate hydrolases"/>
    <property type="match status" value="1"/>
</dbReference>
<dbReference type="PANTHER" id="PTHR43158">
    <property type="entry name" value="SKFA PEPTIDE EXPORT ATP-BINDING PROTEIN SKFE"/>
    <property type="match status" value="1"/>
</dbReference>
<feature type="domain" description="ABC transporter" evidence="3">
    <location>
        <begin position="11"/>
        <end position="235"/>
    </location>
</feature>
<dbReference type="EMBL" id="MQVS01000003">
    <property type="protein sequence ID" value="OKL52137.1"/>
    <property type="molecule type" value="Genomic_DNA"/>
</dbReference>
<dbReference type="SUPFAM" id="SSF52540">
    <property type="entry name" value="P-loop containing nucleoside triphosphate hydrolases"/>
    <property type="match status" value="1"/>
</dbReference>
<dbReference type="PANTHER" id="PTHR43158:SF5">
    <property type="entry name" value="ABC TRANSPORTER, ATP-BINDING PROTEIN"/>
    <property type="match status" value="1"/>
</dbReference>
<dbReference type="GO" id="GO:0005524">
    <property type="term" value="F:ATP binding"/>
    <property type="evidence" value="ECO:0007669"/>
    <property type="project" value="UniProtKB-KW"/>
</dbReference>
<dbReference type="Proteomes" id="UP000185612">
    <property type="component" value="Unassembled WGS sequence"/>
</dbReference>
<dbReference type="AlphaFoldDB" id="A0A1Q5PX55"/>
<dbReference type="RefSeq" id="WP_073823649.1">
    <property type="nucleotide sequence ID" value="NZ_MQVS01000003.1"/>
</dbReference>
<evidence type="ECO:0000259" key="3">
    <source>
        <dbReference type="PROSITE" id="PS50893"/>
    </source>
</evidence>
<comment type="caution">
    <text evidence="4">The sequence shown here is derived from an EMBL/GenBank/DDBJ whole genome shotgun (WGS) entry which is preliminary data.</text>
</comment>
<dbReference type="Pfam" id="PF00005">
    <property type="entry name" value="ABC_tran"/>
    <property type="match status" value="1"/>
</dbReference>
<evidence type="ECO:0000313" key="4">
    <source>
        <dbReference type="EMBL" id="OKL52137.1"/>
    </source>
</evidence>
<reference evidence="5" key="1">
    <citation type="submission" date="2016-12" db="EMBL/GenBank/DDBJ databases">
        <authorList>
            <person name="Meng X."/>
        </authorList>
    </citation>
    <scope>NUCLEOTIDE SEQUENCE [LARGE SCALE GENOMIC DNA]</scope>
    <source>
        <strain evidence="5">DSM 20732</strain>
    </source>
</reference>
<dbReference type="GO" id="GO:0016887">
    <property type="term" value="F:ATP hydrolysis activity"/>
    <property type="evidence" value="ECO:0007669"/>
    <property type="project" value="InterPro"/>
</dbReference>
<dbReference type="InterPro" id="IPR003593">
    <property type="entry name" value="AAA+_ATPase"/>
</dbReference>
<gene>
    <name evidence="4" type="ORF">BSZ40_04330</name>
</gene>
<proteinExistence type="predicted"/>
<keyword evidence="5" id="KW-1185">Reference proteome</keyword>
<sequence>MNATHLPPAGAQVVNLSHRYGRKYPALTDLTCTIPAGKIVGLFGSNGAGKSTLLHLLSGLLLPQSGRIIVGDESRPHYFSRLAALTGGNNEAANGFSLADSLDLHAATRRTFDRALAEDFLASVGVNPKKDPEKLSRGQRSAVAAAIGLAARAPLTLLDEVTLGMDAPTRQNFYDLLLADVAAHPRTVVLATHLIDETERVIDETLIIEGGRAVGGGTADELVGSMYAISGPAPDVAAYSQAADVVARRSLGPYERVIIRGQRPATIPAALTTESLGFAECVIALTGKLLEKNQND</sequence>
<dbReference type="InterPro" id="IPR003439">
    <property type="entry name" value="ABC_transporter-like_ATP-bd"/>
</dbReference>
<dbReference type="InterPro" id="IPR027417">
    <property type="entry name" value="P-loop_NTPase"/>
</dbReference>
<evidence type="ECO:0000256" key="2">
    <source>
        <dbReference type="ARBA" id="ARBA00022840"/>
    </source>
</evidence>
<evidence type="ECO:0000313" key="5">
    <source>
        <dbReference type="Proteomes" id="UP000185612"/>
    </source>
</evidence>
<dbReference type="OrthoDB" id="9804819at2"/>
<organism evidence="4 5">
    <name type="scientific">Buchananella hordeovulneris</name>
    <dbReference type="NCBI Taxonomy" id="52770"/>
    <lineage>
        <taxon>Bacteria</taxon>
        <taxon>Bacillati</taxon>
        <taxon>Actinomycetota</taxon>
        <taxon>Actinomycetes</taxon>
        <taxon>Actinomycetales</taxon>
        <taxon>Actinomycetaceae</taxon>
        <taxon>Buchananella</taxon>
    </lineage>
</organism>
<dbReference type="STRING" id="52770.BSZ40_04330"/>
<keyword evidence="1" id="KW-0547">Nucleotide-binding</keyword>
<protein>
    <recommendedName>
        <fullName evidence="3">ABC transporter domain-containing protein</fullName>
    </recommendedName>
</protein>
<name>A0A1Q5PX55_9ACTO</name>
<dbReference type="SMART" id="SM00382">
    <property type="entry name" value="AAA"/>
    <property type="match status" value="1"/>
</dbReference>
<accession>A0A1Q5PX55</accession>
<evidence type="ECO:0000256" key="1">
    <source>
        <dbReference type="ARBA" id="ARBA00022741"/>
    </source>
</evidence>
<keyword evidence="2" id="KW-0067">ATP-binding</keyword>